<dbReference type="PANTHER" id="PTHR43116:SF3">
    <property type="entry name" value="CLASS I PEPTIDE CHAIN RELEASE FACTOR"/>
    <property type="match status" value="1"/>
</dbReference>
<comment type="function">
    <text evidence="4">Peptide chain release factor 2 directs the termination of translation in response to the peptide chain termination codons UGA and UAA.</text>
</comment>
<dbReference type="PANTHER" id="PTHR43116">
    <property type="entry name" value="PEPTIDE CHAIN RELEASE FACTOR 2"/>
    <property type="match status" value="1"/>
</dbReference>
<dbReference type="Gene3D" id="3.30.70.1660">
    <property type="match status" value="1"/>
</dbReference>
<feature type="modified residue" description="N5-methylglutamine" evidence="4">
    <location>
        <position position="232"/>
    </location>
</feature>
<proteinExistence type="inferred from homology"/>
<evidence type="ECO:0000313" key="7">
    <source>
        <dbReference type="EMBL" id="ERJ93586.1"/>
    </source>
</evidence>
<comment type="caution">
    <text evidence="7">The sequence shown here is derived from an EMBL/GenBank/DDBJ whole genome shotgun (WGS) entry which is preliminary data.</text>
</comment>
<dbReference type="InterPro" id="IPR005139">
    <property type="entry name" value="PCRF"/>
</dbReference>
<dbReference type="Proteomes" id="UP000016649">
    <property type="component" value="Unassembled WGS sequence"/>
</dbReference>
<dbReference type="EMBL" id="AWVH01000024">
    <property type="protein sequence ID" value="ERJ93586.1"/>
    <property type="molecule type" value="Genomic_DNA"/>
</dbReference>
<dbReference type="InterPro" id="IPR000352">
    <property type="entry name" value="Pep_chain_release_fac_I"/>
</dbReference>
<dbReference type="Pfam" id="PF00472">
    <property type="entry name" value="RF-1"/>
    <property type="match status" value="1"/>
</dbReference>
<dbReference type="InterPro" id="IPR045853">
    <property type="entry name" value="Pep_chain_release_fac_I_sf"/>
</dbReference>
<evidence type="ECO:0000256" key="5">
    <source>
        <dbReference type="NCBIfam" id="TIGR00020"/>
    </source>
</evidence>
<dbReference type="Gene3D" id="1.20.58.410">
    <property type="entry name" value="Release factor"/>
    <property type="match status" value="1"/>
</dbReference>
<dbReference type="HAMAP" id="MF_00094">
    <property type="entry name" value="Rel_fac_2"/>
    <property type="match status" value="1"/>
</dbReference>
<dbReference type="SMART" id="SM00937">
    <property type="entry name" value="PCRF"/>
    <property type="match status" value="1"/>
</dbReference>
<dbReference type="Pfam" id="PF03462">
    <property type="entry name" value="PCRF"/>
    <property type="match status" value="1"/>
</dbReference>
<evidence type="ECO:0000256" key="2">
    <source>
        <dbReference type="ARBA" id="ARBA00022481"/>
    </source>
</evidence>
<evidence type="ECO:0000259" key="6">
    <source>
        <dbReference type="PROSITE" id="PS00745"/>
    </source>
</evidence>
<organism evidence="7 8">
    <name type="scientific">Treponema lecithinolyticum ATCC 700332</name>
    <dbReference type="NCBI Taxonomy" id="1321815"/>
    <lineage>
        <taxon>Bacteria</taxon>
        <taxon>Pseudomonadati</taxon>
        <taxon>Spirochaetota</taxon>
        <taxon>Spirochaetia</taxon>
        <taxon>Spirochaetales</taxon>
        <taxon>Treponemataceae</taxon>
        <taxon>Treponema</taxon>
    </lineage>
</organism>
<name>A0ABN0P002_TRELE</name>
<keyword evidence="3 4" id="KW-0648">Protein biosynthesis</keyword>
<protein>
    <recommendedName>
        <fullName evidence="4 5">Peptide chain release factor 2</fullName>
        <shortName evidence="4">RF-2</shortName>
    </recommendedName>
</protein>
<keyword evidence="2 4" id="KW-0488">Methylation</keyword>
<sequence length="357" mass="40527">MFGGVFDHEAVEKRIASKEELTLAADFWSDPAKAEKVLQEIKLLKNKIEPWRDLVKTCEDLETLYELAAESADDGLEDEISQTFNKAKENYEKYSILNLLSDEVDKNSAFLSIHSGAGGTEACDWAQMLCRMYTRWAERRGYKIETVDMLEAEGGLKSVTLQISGDYVYGYLKSEAGVHRLVRISPFDSNARRHTSFSSVYVFPVLDDSIEVEIKPEDLRVDTYRSGGAGGQHVNKTDSAVRFTHLPTGIVVACQTERSQTMNRATAMSMLKARLYEYYKQEKEKENAKFAQEKKDIAWGSQIRSYVFQPYTMVKDLRTRHETGNIQAVMDGELDPFIEAYLAAKWKGLPLEAEADE</sequence>
<keyword evidence="4" id="KW-0963">Cytoplasm</keyword>
<dbReference type="NCBIfam" id="TIGR00020">
    <property type="entry name" value="prfB"/>
    <property type="match status" value="1"/>
</dbReference>
<feature type="domain" description="Prokaryotic-type class I peptide chain release factors" evidence="6">
    <location>
        <begin position="225"/>
        <end position="241"/>
    </location>
</feature>
<evidence type="ECO:0000256" key="4">
    <source>
        <dbReference type="HAMAP-Rule" id="MF_00094"/>
    </source>
</evidence>
<comment type="PTM">
    <text evidence="4">Methylated by PrmC. Methylation increases the termination efficiency of RF2.</text>
</comment>
<dbReference type="PROSITE" id="PS00745">
    <property type="entry name" value="RF_PROK_I"/>
    <property type="match status" value="1"/>
</dbReference>
<evidence type="ECO:0000256" key="3">
    <source>
        <dbReference type="ARBA" id="ARBA00022917"/>
    </source>
</evidence>
<evidence type="ECO:0000256" key="1">
    <source>
        <dbReference type="ARBA" id="ARBA00010835"/>
    </source>
</evidence>
<evidence type="ECO:0000313" key="8">
    <source>
        <dbReference type="Proteomes" id="UP000016649"/>
    </source>
</evidence>
<comment type="subcellular location">
    <subcellularLocation>
        <location evidence="4">Cytoplasm</location>
    </subcellularLocation>
</comment>
<dbReference type="SUPFAM" id="SSF75620">
    <property type="entry name" value="Release factor"/>
    <property type="match status" value="1"/>
</dbReference>
<comment type="similarity">
    <text evidence="1 4">Belongs to the prokaryotic/mitochondrial release factor family.</text>
</comment>
<keyword evidence="8" id="KW-1185">Reference proteome</keyword>
<accession>A0ABN0P002</accession>
<dbReference type="Gene3D" id="3.30.160.20">
    <property type="match status" value="1"/>
</dbReference>
<reference evidence="7 8" key="1">
    <citation type="submission" date="2013-08" db="EMBL/GenBank/DDBJ databases">
        <authorList>
            <person name="Weinstock G."/>
            <person name="Sodergren E."/>
            <person name="Wylie T."/>
            <person name="Fulton L."/>
            <person name="Fulton R."/>
            <person name="Fronick C."/>
            <person name="O'Laughlin M."/>
            <person name="Godfrey J."/>
            <person name="Miner T."/>
            <person name="Herter B."/>
            <person name="Appelbaum E."/>
            <person name="Cordes M."/>
            <person name="Lek S."/>
            <person name="Wollam A."/>
            <person name="Pepin K.H."/>
            <person name="Palsikar V.B."/>
            <person name="Mitreva M."/>
            <person name="Wilson R.K."/>
        </authorList>
    </citation>
    <scope>NUCLEOTIDE SEQUENCE [LARGE SCALE GENOMIC DNA]</scope>
    <source>
        <strain evidence="7 8">ATCC 700332</strain>
    </source>
</reference>
<dbReference type="InterPro" id="IPR004374">
    <property type="entry name" value="PrfB"/>
</dbReference>
<gene>
    <name evidence="4" type="primary">prfB</name>
    <name evidence="7" type="ORF">HMPREF9193_00875</name>
</gene>